<accession>A0A0G3G0P8</accession>
<evidence type="ECO:0000313" key="2">
    <source>
        <dbReference type="Proteomes" id="UP000064201"/>
    </source>
</evidence>
<protein>
    <submittedName>
        <fullName evidence="1">Uncharacterized protein</fullName>
    </submittedName>
</protein>
<name>A0A0G3G0P8_9GAMM</name>
<organism evidence="1 2">
    <name type="scientific">Thioalkalivibrio versutus</name>
    <dbReference type="NCBI Taxonomy" id="106634"/>
    <lineage>
        <taxon>Bacteria</taxon>
        <taxon>Pseudomonadati</taxon>
        <taxon>Pseudomonadota</taxon>
        <taxon>Gammaproteobacteria</taxon>
        <taxon>Chromatiales</taxon>
        <taxon>Ectothiorhodospiraceae</taxon>
        <taxon>Thioalkalivibrio</taxon>
    </lineage>
</organism>
<sequence length="78" mass="8846">MTLFGRIPPIARQANFTTDRQPIVSSASILFEQIARKAPLKRTYVSMNTKSDMEIVVIIQIEPILRVAVNRMASYPQL</sequence>
<dbReference type="EMBL" id="CP011367">
    <property type="protein sequence ID" value="AKJ94788.1"/>
    <property type="molecule type" value="Genomic_DNA"/>
</dbReference>
<evidence type="ECO:0000313" key="1">
    <source>
        <dbReference type="EMBL" id="AKJ94788.1"/>
    </source>
</evidence>
<dbReference type="KEGG" id="tvr:TVD_05130"/>
<gene>
    <name evidence="1" type="ORF">TVD_05130</name>
</gene>
<proteinExistence type="predicted"/>
<reference evidence="1 2" key="1">
    <citation type="submission" date="2015-04" db="EMBL/GenBank/DDBJ databases">
        <title>Complete Sequence for the Genome of the Thioalkalivibrio versutus D301.</title>
        <authorList>
            <person name="Mu T."/>
            <person name="Zhou J."/>
            <person name="Xu X."/>
        </authorList>
    </citation>
    <scope>NUCLEOTIDE SEQUENCE [LARGE SCALE GENOMIC DNA]</scope>
    <source>
        <strain evidence="1 2">D301</strain>
    </source>
</reference>
<dbReference type="Proteomes" id="UP000064201">
    <property type="component" value="Chromosome"/>
</dbReference>
<keyword evidence="2" id="KW-1185">Reference proteome</keyword>
<dbReference type="AlphaFoldDB" id="A0A0G3G0P8"/>